<protein>
    <submittedName>
        <fullName evidence="3">Uncharacterized protein</fullName>
    </submittedName>
</protein>
<evidence type="ECO:0000256" key="2">
    <source>
        <dbReference type="SAM" id="SignalP"/>
    </source>
</evidence>
<name>A0A2H4S6C5_CORMI</name>
<feature type="region of interest" description="Disordered" evidence="1">
    <location>
        <begin position="44"/>
        <end position="80"/>
    </location>
</feature>
<feature type="signal peptide" evidence="2">
    <location>
        <begin position="1"/>
        <end position="22"/>
    </location>
</feature>
<sequence length="80" mass="8310">MHAQFQHILAAGLFIGATTVVARPIAADSLIPKIAVLEGVINNGSGSMQRQAGKGPYIKDSENADPLEVLGSPRVDGART</sequence>
<dbReference type="Proteomes" id="UP000323067">
    <property type="component" value="Chromosome iv"/>
</dbReference>
<dbReference type="AlphaFoldDB" id="A0A2H4S6C5"/>
<proteinExistence type="predicted"/>
<reference evidence="3 4" key="1">
    <citation type="journal article" date="2017" name="BMC Genomics">
        <title>Chromosome level assembly and secondary metabolite potential of the parasitic fungus Cordyceps militaris.</title>
        <authorList>
            <person name="Kramer G.J."/>
            <person name="Nodwell J.R."/>
        </authorList>
    </citation>
    <scope>NUCLEOTIDE SEQUENCE [LARGE SCALE GENOMIC DNA]</scope>
    <source>
        <strain evidence="3 4">ATCC 34164</strain>
    </source>
</reference>
<evidence type="ECO:0000256" key="1">
    <source>
        <dbReference type="SAM" id="MobiDB-lite"/>
    </source>
</evidence>
<dbReference type="EMBL" id="CP023322">
    <property type="protein sequence ID" value="ATY58655.1"/>
    <property type="molecule type" value="Genomic_DNA"/>
</dbReference>
<gene>
    <name evidence="3" type="ORF">A9K55_003761</name>
</gene>
<dbReference type="VEuPathDB" id="FungiDB:CCM_06405"/>
<organism evidence="3 4">
    <name type="scientific">Cordyceps militaris</name>
    <name type="common">Caterpillar fungus</name>
    <name type="synonym">Clavaria militaris</name>
    <dbReference type="NCBI Taxonomy" id="73501"/>
    <lineage>
        <taxon>Eukaryota</taxon>
        <taxon>Fungi</taxon>
        <taxon>Dikarya</taxon>
        <taxon>Ascomycota</taxon>
        <taxon>Pezizomycotina</taxon>
        <taxon>Sordariomycetes</taxon>
        <taxon>Hypocreomycetidae</taxon>
        <taxon>Hypocreales</taxon>
        <taxon>Cordycipitaceae</taxon>
        <taxon>Cordyceps</taxon>
    </lineage>
</organism>
<keyword evidence="2" id="KW-0732">Signal</keyword>
<dbReference type="VEuPathDB" id="FungiDB:A9K55_003761"/>
<evidence type="ECO:0000313" key="4">
    <source>
        <dbReference type="Proteomes" id="UP000323067"/>
    </source>
</evidence>
<feature type="chain" id="PRO_5014134302" evidence="2">
    <location>
        <begin position="23"/>
        <end position="80"/>
    </location>
</feature>
<accession>A0A2H4S6C5</accession>
<evidence type="ECO:0000313" key="3">
    <source>
        <dbReference type="EMBL" id="ATY58655.1"/>
    </source>
</evidence>